<organism evidence="1 2">
    <name type="scientific">Bionectria ochroleuca</name>
    <name type="common">Gliocladium roseum</name>
    <dbReference type="NCBI Taxonomy" id="29856"/>
    <lineage>
        <taxon>Eukaryota</taxon>
        <taxon>Fungi</taxon>
        <taxon>Dikarya</taxon>
        <taxon>Ascomycota</taxon>
        <taxon>Pezizomycotina</taxon>
        <taxon>Sordariomycetes</taxon>
        <taxon>Hypocreomycetidae</taxon>
        <taxon>Hypocreales</taxon>
        <taxon>Bionectriaceae</taxon>
        <taxon>Clonostachys</taxon>
    </lineage>
</organism>
<name>A0ABY6TNZ1_BIOOC</name>
<keyword evidence="2" id="KW-1185">Reference proteome</keyword>
<reference evidence="1 2" key="1">
    <citation type="submission" date="2019-06" db="EMBL/GenBank/DDBJ databases">
        <authorList>
            <person name="Broberg M."/>
        </authorList>
    </citation>
    <scope>NUCLEOTIDE SEQUENCE [LARGE SCALE GENOMIC DNA]</scope>
</reference>
<protein>
    <submittedName>
        <fullName evidence="1">Uncharacterized protein</fullName>
    </submittedName>
</protein>
<sequence length="268" mass="27484">MLMSFVDFMIPDLLPRSVLRQDLVRRQHKTIVAQIAQLNRVGELRTADAIHMIRGGTSRSVEDGTAGPKRVRRARGGRIADGLADDGGGLCPLAELGGVEGLLVAEGGEDVLAVAVPVDEELDARRVAQLADELVESFILGGVGGGLAAVGLGARVGGGAAGVGVPAELPVAVDVAAVAGWVCCVGGRGLSVLAPEAVGGLGVDEAWRRISVASLEIGRGGSVLLTIGVHEGEDPEVVFVQGGCDESIILRVAVDELKCDILNNLRLG</sequence>
<dbReference type="Proteomes" id="UP000766486">
    <property type="component" value="Unassembled WGS sequence"/>
</dbReference>
<evidence type="ECO:0000313" key="1">
    <source>
        <dbReference type="EMBL" id="VUC20318.1"/>
    </source>
</evidence>
<gene>
    <name evidence="1" type="ORF">CLO192961_LOCUS20650</name>
</gene>
<evidence type="ECO:0000313" key="2">
    <source>
        <dbReference type="Proteomes" id="UP000766486"/>
    </source>
</evidence>
<proteinExistence type="predicted"/>
<accession>A0ABY6TNZ1</accession>
<comment type="caution">
    <text evidence="1">The sequence shown here is derived from an EMBL/GenBank/DDBJ whole genome shotgun (WGS) entry which is preliminary data.</text>
</comment>
<dbReference type="EMBL" id="CABFNS010000104">
    <property type="protein sequence ID" value="VUC20318.1"/>
    <property type="molecule type" value="Genomic_DNA"/>
</dbReference>